<dbReference type="STRING" id="561176.SAMN04488561_5908"/>
<dbReference type="InterPro" id="IPR024344">
    <property type="entry name" value="MDMPI_metal-binding"/>
</dbReference>
<dbReference type="NCBIfam" id="TIGR03086">
    <property type="entry name" value="TIGR03086 family metal-binding protein"/>
    <property type="match status" value="1"/>
</dbReference>
<dbReference type="Proteomes" id="UP000181980">
    <property type="component" value="Unassembled WGS sequence"/>
</dbReference>
<evidence type="ECO:0000313" key="2">
    <source>
        <dbReference type="EMBL" id="SEF17514.1"/>
    </source>
</evidence>
<accession>A0A1H5PV45</accession>
<dbReference type="RefSeq" id="WP_083289216.1">
    <property type="nucleotide sequence ID" value="NZ_FNUC01000004.1"/>
</dbReference>
<organism evidence="2 3">
    <name type="scientific">Jiangella alba</name>
    <dbReference type="NCBI Taxonomy" id="561176"/>
    <lineage>
        <taxon>Bacteria</taxon>
        <taxon>Bacillati</taxon>
        <taxon>Actinomycetota</taxon>
        <taxon>Actinomycetes</taxon>
        <taxon>Jiangellales</taxon>
        <taxon>Jiangellaceae</taxon>
        <taxon>Jiangella</taxon>
    </lineage>
</organism>
<dbReference type="AlphaFoldDB" id="A0A1H5PV45"/>
<reference evidence="3" key="1">
    <citation type="submission" date="2016-10" db="EMBL/GenBank/DDBJ databases">
        <authorList>
            <person name="Varghese N."/>
            <person name="Submissions S."/>
        </authorList>
    </citation>
    <scope>NUCLEOTIDE SEQUENCE [LARGE SCALE GENOMIC DNA]</scope>
    <source>
        <strain evidence="3">DSM 45237</strain>
    </source>
</reference>
<dbReference type="Gene3D" id="1.20.120.450">
    <property type="entry name" value="dinb family like domain"/>
    <property type="match status" value="1"/>
</dbReference>
<dbReference type="Pfam" id="PF11716">
    <property type="entry name" value="MDMPI_N"/>
    <property type="match status" value="1"/>
</dbReference>
<gene>
    <name evidence="2" type="ORF">SAMN04488561_5908</name>
</gene>
<dbReference type="EMBL" id="FNUC01000004">
    <property type="protein sequence ID" value="SEF17514.1"/>
    <property type="molecule type" value="Genomic_DNA"/>
</dbReference>
<proteinExistence type="predicted"/>
<dbReference type="OrthoDB" id="5185819at2"/>
<dbReference type="NCBIfam" id="TIGR03083">
    <property type="entry name" value="maleylpyruvate isomerase family mycothiol-dependent enzyme"/>
    <property type="match status" value="1"/>
</dbReference>
<evidence type="ECO:0000259" key="1">
    <source>
        <dbReference type="Pfam" id="PF11716"/>
    </source>
</evidence>
<dbReference type="InterPro" id="IPR034660">
    <property type="entry name" value="DinB/YfiT-like"/>
</dbReference>
<dbReference type="InterPro" id="IPR017520">
    <property type="entry name" value="CHP03086"/>
</dbReference>
<dbReference type="InterPro" id="IPR017517">
    <property type="entry name" value="Maleyloyr_isom"/>
</dbReference>
<sequence length="201" mass="20807">MTGPPADAAELLERALGYTTVSLGLVRPDLLSRPTPCAGWDLGALLRHLNDSLLALLEATDTGRVAVPSSAADEAGGDADPVGTLRWRARTLLARCAAGSGPDVVAVGERWLAARTVAATGALEIAVHGWDVARACGADRPLPSSFARRLLEVSNLLVDDGDRPARFAPPLPVHDGGGVDVRLLAFLGRATAQGVAPGTRR</sequence>
<name>A0A1H5PV45_9ACTN</name>
<evidence type="ECO:0000313" key="3">
    <source>
        <dbReference type="Proteomes" id="UP000181980"/>
    </source>
</evidence>
<protein>
    <submittedName>
        <fullName evidence="2">TIGR03086 family protein</fullName>
    </submittedName>
</protein>
<dbReference type="GO" id="GO:0046872">
    <property type="term" value="F:metal ion binding"/>
    <property type="evidence" value="ECO:0007669"/>
    <property type="project" value="InterPro"/>
</dbReference>
<keyword evidence="3" id="KW-1185">Reference proteome</keyword>
<feature type="domain" description="Mycothiol-dependent maleylpyruvate isomerase metal-binding" evidence="1">
    <location>
        <begin position="26"/>
        <end position="133"/>
    </location>
</feature>
<dbReference type="SUPFAM" id="SSF109854">
    <property type="entry name" value="DinB/YfiT-like putative metalloenzymes"/>
    <property type="match status" value="1"/>
</dbReference>